<dbReference type="InterPro" id="IPR052942">
    <property type="entry name" value="LPS_cholinephosphotransferase"/>
</dbReference>
<evidence type="ECO:0000259" key="4">
    <source>
        <dbReference type="Pfam" id="PF01370"/>
    </source>
</evidence>
<dbReference type="GO" id="GO:0016491">
    <property type="term" value="F:oxidoreductase activity"/>
    <property type="evidence" value="ECO:0007669"/>
    <property type="project" value="UniProtKB-KW"/>
</dbReference>
<dbReference type="PANTHER" id="PTHR43404:SF1">
    <property type="entry name" value="MNN4P"/>
    <property type="match status" value="1"/>
</dbReference>
<keyword evidence="3" id="KW-1133">Transmembrane helix</keyword>
<comment type="caution">
    <text evidence="6">The sequence shown here is derived from an EMBL/GenBank/DDBJ whole genome shotgun (WGS) entry which is preliminary data.</text>
</comment>
<evidence type="ECO:0008006" key="8">
    <source>
        <dbReference type="Google" id="ProtNLM"/>
    </source>
</evidence>
<accession>A0AAD5BEA7</accession>
<dbReference type="AlphaFoldDB" id="A0AAD5BEA7"/>
<dbReference type="InterPro" id="IPR007074">
    <property type="entry name" value="LicD/FKTN/FKRP_NTP_transf"/>
</dbReference>
<keyword evidence="1" id="KW-0560">Oxidoreductase</keyword>
<organism evidence="6 7">
    <name type="scientific">Candida theae</name>
    <dbReference type="NCBI Taxonomy" id="1198502"/>
    <lineage>
        <taxon>Eukaryota</taxon>
        <taxon>Fungi</taxon>
        <taxon>Dikarya</taxon>
        <taxon>Ascomycota</taxon>
        <taxon>Saccharomycotina</taxon>
        <taxon>Pichiomycetes</taxon>
        <taxon>Debaryomycetaceae</taxon>
        <taxon>Candida/Lodderomyces clade</taxon>
        <taxon>Candida</taxon>
    </lineage>
</organism>
<comment type="similarity">
    <text evidence="2">Belongs to the NAD(P)-dependent epimerase/dehydratase family. Dihydroflavonol-4-reductase subfamily.</text>
</comment>
<evidence type="ECO:0000313" key="6">
    <source>
        <dbReference type="EMBL" id="KAI5958040.1"/>
    </source>
</evidence>
<dbReference type="CDD" id="cd05227">
    <property type="entry name" value="AR_SDR_e"/>
    <property type="match status" value="1"/>
</dbReference>
<reference evidence="6 7" key="1">
    <citation type="journal article" date="2022" name="DNA Res.">
        <title>Genome analysis of five recently described species of the CUG-Ser clade uncovers Candida theae as a new hybrid lineage with pathogenic potential in the Candida parapsilosis species complex.</title>
        <authorList>
            <person name="Mixao V."/>
            <person name="Del Olmo V."/>
            <person name="Hegedusova E."/>
            <person name="Saus E."/>
            <person name="Pryszcz L."/>
            <person name="Cillingova A."/>
            <person name="Nosek J."/>
            <person name="Gabaldon T."/>
        </authorList>
    </citation>
    <scope>NUCLEOTIDE SEQUENCE [LARGE SCALE GENOMIC DNA]</scope>
    <source>
        <strain evidence="6 7">CBS 12239</strain>
    </source>
</reference>
<gene>
    <name evidence="6" type="ORF">KGF57_002848</name>
</gene>
<feature type="domain" description="NAD-dependent epimerase/dehydratase" evidence="4">
    <location>
        <begin position="616"/>
        <end position="863"/>
    </location>
</feature>
<dbReference type="GO" id="GO:0009100">
    <property type="term" value="P:glycoprotein metabolic process"/>
    <property type="evidence" value="ECO:0007669"/>
    <property type="project" value="UniProtKB-ARBA"/>
</dbReference>
<keyword evidence="7" id="KW-1185">Reference proteome</keyword>
<dbReference type="Pfam" id="PF04991">
    <property type="entry name" value="LicD"/>
    <property type="match status" value="1"/>
</dbReference>
<dbReference type="Gene3D" id="3.40.50.720">
    <property type="entry name" value="NAD(P)-binding Rossmann-like Domain"/>
    <property type="match status" value="1"/>
</dbReference>
<keyword evidence="3" id="KW-0812">Transmembrane</keyword>
<protein>
    <recommendedName>
        <fullName evidence="8">NAD-dependent epimerase/dehydratase domain-containing protein</fullName>
    </recommendedName>
</protein>
<dbReference type="Proteomes" id="UP001204833">
    <property type="component" value="Unassembled WGS sequence"/>
</dbReference>
<feature type="transmembrane region" description="Helical" evidence="3">
    <location>
        <begin position="38"/>
        <end position="57"/>
    </location>
</feature>
<dbReference type="FunFam" id="3.40.50.720:FF:000191">
    <property type="entry name" value="Methylglyoxal reductase (NADPH-dependent)"/>
    <property type="match status" value="1"/>
</dbReference>
<dbReference type="InterPro" id="IPR036291">
    <property type="entry name" value="NAD(P)-bd_dom_sf"/>
</dbReference>
<dbReference type="SUPFAM" id="SSF51735">
    <property type="entry name" value="NAD(P)-binding Rossmann-fold domains"/>
    <property type="match status" value="1"/>
</dbReference>
<dbReference type="InterPro" id="IPR001509">
    <property type="entry name" value="Epimerase_deHydtase"/>
</dbReference>
<dbReference type="PANTHER" id="PTHR43404">
    <property type="entry name" value="LIPOPOLYSACCHARIDE CHOLINEPHOSPHOTRANSFERASE LICD"/>
    <property type="match status" value="1"/>
</dbReference>
<evidence type="ECO:0000256" key="1">
    <source>
        <dbReference type="ARBA" id="ARBA00023002"/>
    </source>
</evidence>
<evidence type="ECO:0000256" key="2">
    <source>
        <dbReference type="ARBA" id="ARBA00023445"/>
    </source>
</evidence>
<feature type="domain" description="LicD/FKTN/FKRP nucleotidyltransferase" evidence="5">
    <location>
        <begin position="330"/>
        <end position="430"/>
    </location>
</feature>
<keyword evidence="3" id="KW-0472">Membrane</keyword>
<name>A0AAD5BEA7_9ASCO</name>
<dbReference type="Pfam" id="PF01370">
    <property type="entry name" value="Epimerase"/>
    <property type="match status" value="1"/>
</dbReference>
<evidence type="ECO:0000259" key="5">
    <source>
        <dbReference type="Pfam" id="PF04991"/>
    </source>
</evidence>
<dbReference type="EMBL" id="JAIHNG010000119">
    <property type="protein sequence ID" value="KAI5958040.1"/>
    <property type="molecule type" value="Genomic_DNA"/>
</dbReference>
<dbReference type="RefSeq" id="XP_051608675.1">
    <property type="nucleotide sequence ID" value="XM_051752205.1"/>
</dbReference>
<evidence type="ECO:0000313" key="7">
    <source>
        <dbReference type="Proteomes" id="UP001204833"/>
    </source>
</evidence>
<dbReference type="GeneID" id="76150907"/>
<proteinExistence type="inferred from homology"/>
<sequence length="942" mass="107977">MAYAHHPNSQQSFTLLPKLATITTSPYIPRFYNKRLRALLPFLLLSLCLYKSITIFITTNINQAQLEESALELHKESNFNPKNIALDLYNYVIEREHSLDSKIGDSNGIYFHWDDWVDLSVANHLLNPVRMAFPSGDCDPSLVEYGSVSAHQLEAFHTKVQRGAANLYCSHPIPRRVVITTDESFIEVPVIGKKRFGNHKMKPVKSDLLVNKMKQLPSQKPVVNLQKRVEIDPTDFIFKPDVVIFGLQEKLNNRTITQEDLEYLEFLEYSNNHLVDYTGRYFKYPWIYTDIIEGKSHHIAYPFFKRYISDRERQSVLHHIIRAWFQFAEVNGFASWINHGSLLGWAFNGLNMPWDTDIDVQMPIAQLDRLGREFNRTLVVENPRYGNGRYWLEVAPTYIRQGNGKNFIDARFIDIQSGLYIDISALSHTEVPPPTSDKDDLSTMLVHCKNWNWESLAELLPIRHTYFEGASVYIPHKVKEPMKHEYGANAMRNHHFNNHNYQPDLSLWVSDQVCANPPPAETRFNDFHQLTKEGACDSKVLLDEYNIAKECIQRHHELNQDSDMPKSYDITDMGDLPIFRKDAWDYYYDINHNLVEHDNWYVPLISTLVRQLMPKVYITGAFGFIAQHIVKLLLQSQYDVVGTVRSKEKGEKLAKSINNTKFQYVVVANIAAPNAFDESLKQHSDVSYILHTASPFTYTTTNPEQDLIVPAIEGTRNILNAADQYAPQLVRFVLTSSDAAIYSNVDERNNKLVFDEQSWNNIKYEDATVDAVTAYYGAKSFAEKLAWEFMEMNKPTFALAVVNPSYVFGPQAYHCDPNHLNESNAMIGDLLKGNGSFDNEVGGFIDVRDVAKAHVFAMSNDQAVDCRLFMNNGQFSTQMILDIINEKWPELNLPKGNPGSGPDDIKVLGRVNNSATKKLLPWEFLDLRTTVVDTVEQILSSK</sequence>
<evidence type="ECO:0000256" key="3">
    <source>
        <dbReference type="SAM" id="Phobius"/>
    </source>
</evidence>